<evidence type="ECO:0000256" key="1">
    <source>
        <dbReference type="ARBA" id="ARBA00023125"/>
    </source>
</evidence>
<accession>A0ABU3Q5W9</accession>
<feature type="DNA-binding region" description="H-T-H motif" evidence="2">
    <location>
        <begin position="57"/>
        <end position="76"/>
    </location>
</feature>
<dbReference type="InterPro" id="IPR001647">
    <property type="entry name" value="HTH_TetR"/>
</dbReference>
<dbReference type="InterPro" id="IPR009057">
    <property type="entry name" value="Homeodomain-like_sf"/>
</dbReference>
<dbReference type="PRINTS" id="PR00455">
    <property type="entry name" value="HTHTETR"/>
</dbReference>
<feature type="domain" description="HTH tetR-type" evidence="3">
    <location>
        <begin position="34"/>
        <end position="94"/>
    </location>
</feature>
<dbReference type="Proteomes" id="UP001259572">
    <property type="component" value="Unassembled WGS sequence"/>
</dbReference>
<evidence type="ECO:0000313" key="5">
    <source>
        <dbReference type="Proteomes" id="UP001259572"/>
    </source>
</evidence>
<dbReference type="InterPro" id="IPR050624">
    <property type="entry name" value="HTH-type_Tx_Regulator"/>
</dbReference>
<keyword evidence="1 2" id="KW-0238">DNA-binding</keyword>
<organism evidence="4 5">
    <name type="scientific">Sphingosinicella rhizophila</name>
    <dbReference type="NCBI Taxonomy" id="3050082"/>
    <lineage>
        <taxon>Bacteria</taxon>
        <taxon>Pseudomonadati</taxon>
        <taxon>Pseudomonadota</taxon>
        <taxon>Alphaproteobacteria</taxon>
        <taxon>Sphingomonadales</taxon>
        <taxon>Sphingosinicellaceae</taxon>
        <taxon>Sphingosinicella</taxon>
    </lineage>
</organism>
<gene>
    <name evidence="4" type="ORF">RQX22_07590</name>
</gene>
<dbReference type="PANTHER" id="PTHR43479">
    <property type="entry name" value="ACREF/ENVCD OPERON REPRESSOR-RELATED"/>
    <property type="match status" value="1"/>
</dbReference>
<sequence>MKIPVAEGGPISHVISYRDYLEGRIKRSAVRRNELTREKLKAATVRLLESGGYHEIPISTFCEEAGLAKGTFYLHFADKEDLVAQVLEEYTALQVKIMPSADGSKDAYAALIVLNSWFAETFCENVGLHRSMMQLSEAIPRITKIWTDFLKGLSARYIEEVQRWSNTTLDPEFATFVTYCLWGMLDQALYAIYAVKRNPDFERLARNQAYLVQSITLFQHRALFLENPEATFDKSVEGFLMLRGRK</sequence>
<dbReference type="Gene3D" id="1.10.357.10">
    <property type="entry name" value="Tetracycline Repressor, domain 2"/>
    <property type="match status" value="1"/>
</dbReference>
<dbReference type="PANTHER" id="PTHR43479:SF11">
    <property type="entry name" value="ACREF_ENVCD OPERON REPRESSOR-RELATED"/>
    <property type="match status" value="1"/>
</dbReference>
<evidence type="ECO:0000259" key="3">
    <source>
        <dbReference type="PROSITE" id="PS50977"/>
    </source>
</evidence>
<evidence type="ECO:0000256" key="2">
    <source>
        <dbReference type="PROSITE-ProRule" id="PRU00335"/>
    </source>
</evidence>
<name>A0ABU3Q5W9_9SPHN</name>
<evidence type="ECO:0000313" key="4">
    <source>
        <dbReference type="EMBL" id="MDT9598806.1"/>
    </source>
</evidence>
<dbReference type="RefSeq" id="WP_315725173.1">
    <property type="nucleotide sequence ID" value="NZ_JAVUPU010000003.1"/>
</dbReference>
<dbReference type="SUPFAM" id="SSF46689">
    <property type="entry name" value="Homeodomain-like"/>
    <property type="match status" value="1"/>
</dbReference>
<reference evidence="4 5" key="1">
    <citation type="submission" date="2023-05" db="EMBL/GenBank/DDBJ databases">
        <authorList>
            <person name="Guo Y."/>
        </authorList>
    </citation>
    <scope>NUCLEOTIDE SEQUENCE [LARGE SCALE GENOMIC DNA]</scope>
    <source>
        <strain evidence="4 5">GR2756</strain>
    </source>
</reference>
<keyword evidence="5" id="KW-1185">Reference proteome</keyword>
<dbReference type="Gene3D" id="1.10.10.60">
    <property type="entry name" value="Homeodomain-like"/>
    <property type="match status" value="1"/>
</dbReference>
<dbReference type="Pfam" id="PF00440">
    <property type="entry name" value="TetR_N"/>
    <property type="match status" value="1"/>
</dbReference>
<proteinExistence type="predicted"/>
<dbReference type="PROSITE" id="PS50977">
    <property type="entry name" value="HTH_TETR_2"/>
    <property type="match status" value="1"/>
</dbReference>
<comment type="caution">
    <text evidence="4">The sequence shown here is derived from an EMBL/GenBank/DDBJ whole genome shotgun (WGS) entry which is preliminary data.</text>
</comment>
<dbReference type="EMBL" id="JAVUPU010000003">
    <property type="protein sequence ID" value="MDT9598806.1"/>
    <property type="molecule type" value="Genomic_DNA"/>
</dbReference>
<protein>
    <submittedName>
        <fullName evidence="4">TetR/AcrR family transcriptional regulator</fullName>
    </submittedName>
</protein>